<dbReference type="EMBL" id="BART01001109">
    <property type="protein sequence ID" value="GAG62426.1"/>
    <property type="molecule type" value="Genomic_DNA"/>
</dbReference>
<name>X1ARD2_9ZZZZ</name>
<proteinExistence type="predicted"/>
<dbReference type="AlphaFoldDB" id="X1ARD2"/>
<comment type="caution">
    <text evidence="1">The sequence shown here is derived from an EMBL/GenBank/DDBJ whole genome shotgun (WGS) entry which is preliminary data.</text>
</comment>
<evidence type="ECO:0000313" key="1">
    <source>
        <dbReference type="EMBL" id="GAG62426.1"/>
    </source>
</evidence>
<gene>
    <name evidence="1" type="ORF">S01H4_04211</name>
</gene>
<protein>
    <submittedName>
        <fullName evidence="1">Uncharacterized protein</fullName>
    </submittedName>
</protein>
<sequence>MDSGDIIRLREWDIHTDISFGWSFDLSNILPDICTPRICVRIPFVGKVCTPRWCIDWPTIGFTVPLPTIVSEVSVDFSVQVEHDLAASQWVIKGVVNPLPSDIDIIDVEGTAVAAKQDFEDALGIELGDIPGIGTFLEYATDFILSTVLDSIDHLLEFLSTWLSDSLRLHSVLGIGFELHRVDEIFEFYALPDL</sequence>
<feature type="non-terminal residue" evidence="1">
    <location>
        <position position="194"/>
    </location>
</feature>
<organism evidence="1">
    <name type="scientific">marine sediment metagenome</name>
    <dbReference type="NCBI Taxonomy" id="412755"/>
    <lineage>
        <taxon>unclassified sequences</taxon>
        <taxon>metagenomes</taxon>
        <taxon>ecological metagenomes</taxon>
    </lineage>
</organism>
<accession>X1ARD2</accession>
<reference evidence="1" key="1">
    <citation type="journal article" date="2014" name="Front. Microbiol.">
        <title>High frequency of phylogenetically diverse reductive dehalogenase-homologous genes in deep subseafloor sedimentary metagenomes.</title>
        <authorList>
            <person name="Kawai M."/>
            <person name="Futagami T."/>
            <person name="Toyoda A."/>
            <person name="Takaki Y."/>
            <person name="Nishi S."/>
            <person name="Hori S."/>
            <person name="Arai W."/>
            <person name="Tsubouchi T."/>
            <person name="Morono Y."/>
            <person name="Uchiyama I."/>
            <person name="Ito T."/>
            <person name="Fujiyama A."/>
            <person name="Inagaki F."/>
            <person name="Takami H."/>
        </authorList>
    </citation>
    <scope>NUCLEOTIDE SEQUENCE</scope>
    <source>
        <strain evidence="1">Expedition CK06-06</strain>
    </source>
</reference>